<evidence type="ECO:0000256" key="1">
    <source>
        <dbReference type="ARBA" id="ARBA00022553"/>
    </source>
</evidence>
<feature type="domain" description="Response regulatory" evidence="3">
    <location>
        <begin position="5"/>
        <end position="120"/>
    </location>
</feature>
<evidence type="ECO:0000259" key="3">
    <source>
        <dbReference type="PROSITE" id="PS50110"/>
    </source>
</evidence>
<dbReference type="PANTHER" id="PTHR44591">
    <property type="entry name" value="STRESS RESPONSE REGULATOR PROTEIN 1"/>
    <property type="match status" value="1"/>
</dbReference>
<dbReference type="InterPro" id="IPR050595">
    <property type="entry name" value="Bact_response_regulator"/>
</dbReference>
<proteinExistence type="predicted"/>
<keyword evidence="5" id="KW-1185">Reference proteome</keyword>
<dbReference type="PROSITE" id="PS50110">
    <property type="entry name" value="RESPONSE_REGULATORY"/>
    <property type="match status" value="1"/>
</dbReference>
<reference evidence="5" key="1">
    <citation type="journal article" date="2019" name="Int. J. Syst. Evol. Microbiol.">
        <title>The Global Catalogue of Microorganisms (GCM) 10K type strain sequencing project: providing services to taxonomists for standard genome sequencing and annotation.</title>
        <authorList>
            <consortium name="The Broad Institute Genomics Platform"/>
            <consortium name="The Broad Institute Genome Sequencing Center for Infectious Disease"/>
            <person name="Wu L."/>
            <person name="Ma J."/>
        </authorList>
    </citation>
    <scope>NUCLEOTIDE SEQUENCE [LARGE SCALE GENOMIC DNA]</scope>
    <source>
        <strain evidence="5">JCM 17804</strain>
    </source>
</reference>
<name>A0ABP8GW72_9BURK</name>
<dbReference type="SUPFAM" id="SSF52172">
    <property type="entry name" value="CheY-like"/>
    <property type="match status" value="1"/>
</dbReference>
<dbReference type="InterPro" id="IPR001789">
    <property type="entry name" value="Sig_transdc_resp-reg_receiver"/>
</dbReference>
<evidence type="ECO:0000313" key="5">
    <source>
        <dbReference type="Proteomes" id="UP001500975"/>
    </source>
</evidence>
<dbReference type="Proteomes" id="UP001500975">
    <property type="component" value="Unassembled WGS sequence"/>
</dbReference>
<dbReference type="SMART" id="SM00448">
    <property type="entry name" value="REC"/>
    <property type="match status" value="1"/>
</dbReference>
<evidence type="ECO:0000256" key="2">
    <source>
        <dbReference type="PROSITE-ProRule" id="PRU00169"/>
    </source>
</evidence>
<organism evidence="4 5">
    <name type="scientific">Variovorax defluvii</name>
    <dbReference type="NCBI Taxonomy" id="913761"/>
    <lineage>
        <taxon>Bacteria</taxon>
        <taxon>Pseudomonadati</taxon>
        <taxon>Pseudomonadota</taxon>
        <taxon>Betaproteobacteria</taxon>
        <taxon>Burkholderiales</taxon>
        <taxon>Comamonadaceae</taxon>
        <taxon>Variovorax</taxon>
    </lineage>
</organism>
<feature type="modified residue" description="4-aspartylphosphate" evidence="2">
    <location>
        <position position="54"/>
    </location>
</feature>
<evidence type="ECO:0000313" key="4">
    <source>
        <dbReference type="EMBL" id="GAA4330864.1"/>
    </source>
</evidence>
<comment type="caution">
    <text evidence="4">The sequence shown here is derived from an EMBL/GenBank/DDBJ whole genome shotgun (WGS) entry which is preliminary data.</text>
</comment>
<dbReference type="RefSeq" id="WP_425584062.1">
    <property type="nucleotide sequence ID" value="NZ_BAABGJ010000002.1"/>
</dbReference>
<dbReference type="PANTHER" id="PTHR44591:SF25">
    <property type="entry name" value="CHEMOTAXIS TWO-COMPONENT RESPONSE REGULATOR"/>
    <property type="match status" value="1"/>
</dbReference>
<accession>A0ABP8GW72</accession>
<protein>
    <recommendedName>
        <fullName evidence="3">Response regulatory domain-containing protein</fullName>
    </recommendedName>
</protein>
<dbReference type="InterPro" id="IPR011006">
    <property type="entry name" value="CheY-like_superfamily"/>
</dbReference>
<dbReference type="EMBL" id="BAABGJ010000002">
    <property type="protein sequence ID" value="GAA4330864.1"/>
    <property type="molecule type" value="Genomic_DNA"/>
</dbReference>
<sequence>MGKAVVAIVDDDYRMLEALQDLLESADYDVRAFSSASAFLVSPCFERVDCLICDICMPGIDGWFVQRQVALRRPTLPLILITAHAVDAKLNCSRCIGKQPELFMKPLDSRLLLQSIQSHVGGR</sequence>
<dbReference type="Gene3D" id="3.40.50.2300">
    <property type="match status" value="1"/>
</dbReference>
<gene>
    <name evidence="4" type="ORF">GCM10023165_04820</name>
</gene>
<dbReference type="Pfam" id="PF00072">
    <property type="entry name" value="Response_reg"/>
    <property type="match status" value="1"/>
</dbReference>
<keyword evidence="1 2" id="KW-0597">Phosphoprotein</keyword>